<protein>
    <submittedName>
        <fullName evidence="2">Uncharacterized protein</fullName>
    </submittedName>
</protein>
<reference evidence="2" key="2">
    <citation type="submission" date="2020-09" db="EMBL/GenBank/DDBJ databases">
        <authorList>
            <person name="Sun Q."/>
            <person name="Zhou Y."/>
        </authorList>
    </citation>
    <scope>NUCLEOTIDE SEQUENCE</scope>
    <source>
        <strain evidence="2">CGMCC 1.6293</strain>
    </source>
</reference>
<comment type="caution">
    <text evidence="2">The sequence shown here is derived from an EMBL/GenBank/DDBJ whole genome shotgun (WGS) entry which is preliminary data.</text>
</comment>
<gene>
    <name evidence="2" type="ORF">GCM10011534_35480</name>
</gene>
<evidence type="ECO:0000313" key="2">
    <source>
        <dbReference type="EMBL" id="GGM10278.1"/>
    </source>
</evidence>
<organism evidence="2 3">
    <name type="scientific">Pseudooceanicola nanhaiensis</name>
    <dbReference type="NCBI Taxonomy" id="375761"/>
    <lineage>
        <taxon>Bacteria</taxon>
        <taxon>Pseudomonadati</taxon>
        <taxon>Pseudomonadota</taxon>
        <taxon>Alphaproteobacteria</taxon>
        <taxon>Rhodobacterales</taxon>
        <taxon>Paracoccaceae</taxon>
        <taxon>Pseudooceanicola</taxon>
    </lineage>
</organism>
<sequence length="61" mass="6277">MTSQGGIDPALPMPADPHLPERQPIPEGGFTPPVPPGPGPDSSHPAPYRFAPEAEGGERAP</sequence>
<reference evidence="2" key="1">
    <citation type="journal article" date="2014" name="Int. J. Syst. Evol. Microbiol.">
        <title>Complete genome sequence of Corynebacterium casei LMG S-19264T (=DSM 44701T), isolated from a smear-ripened cheese.</title>
        <authorList>
            <consortium name="US DOE Joint Genome Institute (JGI-PGF)"/>
            <person name="Walter F."/>
            <person name="Albersmeier A."/>
            <person name="Kalinowski J."/>
            <person name="Ruckert C."/>
        </authorList>
    </citation>
    <scope>NUCLEOTIDE SEQUENCE</scope>
    <source>
        <strain evidence="2">CGMCC 1.6293</strain>
    </source>
</reference>
<evidence type="ECO:0000256" key="1">
    <source>
        <dbReference type="SAM" id="MobiDB-lite"/>
    </source>
</evidence>
<dbReference type="Proteomes" id="UP000649829">
    <property type="component" value="Unassembled WGS sequence"/>
</dbReference>
<keyword evidence="3" id="KW-1185">Reference proteome</keyword>
<evidence type="ECO:0000313" key="3">
    <source>
        <dbReference type="Proteomes" id="UP000649829"/>
    </source>
</evidence>
<accession>A0A917T5Z0</accession>
<feature type="region of interest" description="Disordered" evidence="1">
    <location>
        <begin position="1"/>
        <end position="61"/>
    </location>
</feature>
<proteinExistence type="predicted"/>
<name>A0A917T5Z0_9RHOB</name>
<dbReference type="AlphaFoldDB" id="A0A917T5Z0"/>
<dbReference type="EMBL" id="BMLF01000002">
    <property type="protein sequence ID" value="GGM10278.1"/>
    <property type="molecule type" value="Genomic_DNA"/>
</dbReference>